<sequence>MKVWGAKWIRYPRSPNRQLFTRLSRHNCPIKEANAFSVTPCQYSRKTESKKIRLS</sequence>
<protein>
    <submittedName>
        <fullName evidence="1">Uncharacterized protein</fullName>
    </submittedName>
</protein>
<evidence type="ECO:0000313" key="1">
    <source>
        <dbReference type="EMBL" id="MBX53694.1"/>
    </source>
</evidence>
<reference evidence="1" key="1">
    <citation type="submission" date="2018-02" db="EMBL/GenBank/DDBJ databases">
        <title>Rhizophora mucronata_Transcriptome.</title>
        <authorList>
            <person name="Meera S.P."/>
            <person name="Sreeshan A."/>
            <person name="Augustine A."/>
        </authorList>
    </citation>
    <scope>NUCLEOTIDE SEQUENCE</scope>
    <source>
        <tissue evidence="1">Leaf</tissue>
    </source>
</reference>
<dbReference type="EMBL" id="GGEC01073210">
    <property type="protein sequence ID" value="MBX53694.1"/>
    <property type="molecule type" value="Transcribed_RNA"/>
</dbReference>
<proteinExistence type="predicted"/>
<name>A0A2P2PG30_RHIMU</name>
<accession>A0A2P2PG30</accession>
<dbReference type="AlphaFoldDB" id="A0A2P2PG30"/>
<organism evidence="1">
    <name type="scientific">Rhizophora mucronata</name>
    <name type="common">Asiatic mangrove</name>
    <dbReference type="NCBI Taxonomy" id="61149"/>
    <lineage>
        <taxon>Eukaryota</taxon>
        <taxon>Viridiplantae</taxon>
        <taxon>Streptophyta</taxon>
        <taxon>Embryophyta</taxon>
        <taxon>Tracheophyta</taxon>
        <taxon>Spermatophyta</taxon>
        <taxon>Magnoliopsida</taxon>
        <taxon>eudicotyledons</taxon>
        <taxon>Gunneridae</taxon>
        <taxon>Pentapetalae</taxon>
        <taxon>rosids</taxon>
        <taxon>fabids</taxon>
        <taxon>Malpighiales</taxon>
        <taxon>Rhizophoraceae</taxon>
        <taxon>Rhizophora</taxon>
    </lineage>
</organism>